<dbReference type="Proteomes" id="UP000775547">
    <property type="component" value="Unassembled WGS sequence"/>
</dbReference>
<keyword evidence="5" id="KW-0949">S-adenosyl-L-methionine</keyword>
<comment type="similarity">
    <text evidence="5">Belongs to the class VI-like SAM-binding methyltransferase superfamily. Isoprenylcysteine carboxyl methyltransferase family.</text>
</comment>
<comment type="caution">
    <text evidence="5">Lacks conserved residue(s) required for the propagation of feature annotation.</text>
</comment>
<dbReference type="InterPro" id="IPR007269">
    <property type="entry name" value="ICMT_MeTrfase"/>
</dbReference>
<dbReference type="GO" id="GO:0005789">
    <property type="term" value="C:endoplasmic reticulum membrane"/>
    <property type="evidence" value="ECO:0007669"/>
    <property type="project" value="UniProtKB-SubCell"/>
</dbReference>
<evidence type="ECO:0000256" key="1">
    <source>
        <dbReference type="ARBA" id="ARBA00004141"/>
    </source>
</evidence>
<feature type="signal peptide" evidence="6">
    <location>
        <begin position="1"/>
        <end position="23"/>
    </location>
</feature>
<gene>
    <name evidence="7" type="ORF">DXG03_003413</name>
</gene>
<dbReference type="PANTHER" id="PTHR12714:SF9">
    <property type="entry name" value="PROTEIN-S-ISOPRENYLCYSTEINE O-METHYLTRANSFERASE"/>
    <property type="match status" value="1"/>
</dbReference>
<dbReference type="AlphaFoldDB" id="A0A9P7G151"/>
<accession>A0A9P7G151</accession>
<evidence type="ECO:0000313" key="7">
    <source>
        <dbReference type="EMBL" id="KAG5642197.1"/>
    </source>
</evidence>
<evidence type="ECO:0000256" key="2">
    <source>
        <dbReference type="ARBA" id="ARBA00022692"/>
    </source>
</evidence>
<keyword evidence="8" id="KW-1185">Reference proteome</keyword>
<keyword evidence="4 5" id="KW-0472">Membrane</keyword>
<name>A0A9P7G151_9AGAR</name>
<comment type="catalytic activity">
    <reaction evidence="5">
        <text>[protein]-C-terminal S-[(2E,6E)-farnesyl]-L-cysteine + S-adenosyl-L-methionine = [protein]-C-terminal S-[(2E,6E)-farnesyl]-L-cysteine methyl ester + S-adenosyl-L-homocysteine</text>
        <dbReference type="Rhea" id="RHEA:21672"/>
        <dbReference type="Rhea" id="RHEA-COMP:12125"/>
        <dbReference type="Rhea" id="RHEA-COMP:12126"/>
        <dbReference type="ChEBI" id="CHEBI:57856"/>
        <dbReference type="ChEBI" id="CHEBI:59789"/>
        <dbReference type="ChEBI" id="CHEBI:90510"/>
        <dbReference type="ChEBI" id="CHEBI:90511"/>
        <dbReference type="EC" id="2.1.1.100"/>
    </reaction>
</comment>
<evidence type="ECO:0000256" key="6">
    <source>
        <dbReference type="SAM" id="SignalP"/>
    </source>
</evidence>
<dbReference type="Gene3D" id="1.20.120.1630">
    <property type="match status" value="1"/>
</dbReference>
<organism evidence="7 8">
    <name type="scientific">Asterophora parasitica</name>
    <dbReference type="NCBI Taxonomy" id="117018"/>
    <lineage>
        <taxon>Eukaryota</taxon>
        <taxon>Fungi</taxon>
        <taxon>Dikarya</taxon>
        <taxon>Basidiomycota</taxon>
        <taxon>Agaricomycotina</taxon>
        <taxon>Agaricomycetes</taxon>
        <taxon>Agaricomycetidae</taxon>
        <taxon>Agaricales</taxon>
        <taxon>Tricholomatineae</taxon>
        <taxon>Lyophyllaceae</taxon>
        <taxon>Asterophora</taxon>
    </lineage>
</organism>
<evidence type="ECO:0000256" key="5">
    <source>
        <dbReference type="RuleBase" id="RU362022"/>
    </source>
</evidence>
<keyword evidence="5" id="KW-0256">Endoplasmic reticulum</keyword>
<evidence type="ECO:0000313" key="8">
    <source>
        <dbReference type="Proteomes" id="UP000775547"/>
    </source>
</evidence>
<keyword evidence="5" id="KW-0489">Methyltransferase</keyword>
<feature type="transmembrane region" description="Helical" evidence="5">
    <location>
        <begin position="100"/>
        <end position="119"/>
    </location>
</feature>
<comment type="caution">
    <text evidence="7">The sequence shown here is derived from an EMBL/GenBank/DDBJ whole genome shotgun (WGS) entry which is preliminary data.</text>
</comment>
<keyword evidence="3 5" id="KW-1133">Transmembrane helix</keyword>
<dbReference type="PANTHER" id="PTHR12714">
    <property type="entry name" value="PROTEIN-S ISOPRENYLCYSTEINE O-METHYLTRANSFERASE"/>
    <property type="match status" value="1"/>
</dbReference>
<keyword evidence="6" id="KW-0732">Signal</keyword>
<dbReference type="OrthoDB" id="422086at2759"/>
<dbReference type="EC" id="2.1.1.100" evidence="5"/>
<feature type="chain" id="PRO_5040118152" description="Protein-S-isoprenylcysteine O-methyltransferase" evidence="6">
    <location>
        <begin position="24"/>
        <end position="240"/>
    </location>
</feature>
<comment type="subcellular location">
    <subcellularLocation>
        <location evidence="5">Endoplasmic reticulum membrane</location>
        <topology evidence="5">Multi-pass membrane protein</topology>
    </subcellularLocation>
    <subcellularLocation>
        <location evidence="1">Membrane</location>
        <topology evidence="1">Multi-pass membrane protein</topology>
    </subcellularLocation>
</comment>
<dbReference type="Pfam" id="PF04140">
    <property type="entry name" value="ICMT"/>
    <property type="match status" value="1"/>
</dbReference>
<keyword evidence="2 5" id="KW-0812">Transmembrane</keyword>
<sequence length="240" mass="26931">MLALVVRFILVLAVSLAFHVAYTRPSEATSKERLAVVGSERFLHFVIKNLTLLKGFFWALGVAEATSLAIDAFAPTHSSLRLSSIFLKFNPVLSVDNVKLSPLAVVGALLVIFGGWLRWECYRTMKSLFTYELSIRDDHKLVTSGPYSVVRHPSYAAMLAVECGMYCWYAAEGSWLRESGLLDTSVGRVVTTVVAMYKMGIMVSLLRRVRVEDAELRKVFGAQWMEWARDVRYTIIPGII</sequence>
<keyword evidence="5" id="KW-0808">Transferase</keyword>
<proteinExistence type="inferred from homology"/>
<reference evidence="7" key="1">
    <citation type="submission" date="2020-07" db="EMBL/GenBank/DDBJ databases">
        <authorList>
            <person name="Nieuwenhuis M."/>
            <person name="Van De Peppel L.J.J."/>
        </authorList>
    </citation>
    <scope>NUCLEOTIDE SEQUENCE</scope>
    <source>
        <strain evidence="7">AP01</strain>
        <tissue evidence="7">Mycelium</tissue>
    </source>
</reference>
<protein>
    <recommendedName>
        <fullName evidence="5">Protein-S-isoprenylcysteine O-methyltransferase</fullName>
        <ecNumber evidence="5">2.1.1.100</ecNumber>
    </recommendedName>
</protein>
<dbReference type="GO" id="GO:0004671">
    <property type="term" value="F:protein C-terminal S-isoprenylcysteine carboxyl O-methyltransferase activity"/>
    <property type="evidence" value="ECO:0007669"/>
    <property type="project" value="UniProtKB-EC"/>
</dbReference>
<evidence type="ECO:0000256" key="4">
    <source>
        <dbReference type="ARBA" id="ARBA00023136"/>
    </source>
</evidence>
<reference evidence="7" key="2">
    <citation type="submission" date="2021-10" db="EMBL/GenBank/DDBJ databases">
        <title>Phylogenomics reveals ancestral predisposition of the termite-cultivated fungus Termitomyces towards a domesticated lifestyle.</title>
        <authorList>
            <person name="Auxier B."/>
            <person name="Grum-Grzhimaylo A."/>
            <person name="Cardenas M.E."/>
            <person name="Lodge J.D."/>
            <person name="Laessoe T."/>
            <person name="Pedersen O."/>
            <person name="Smith M.E."/>
            <person name="Kuyper T.W."/>
            <person name="Franco-Molano E.A."/>
            <person name="Baroni T.J."/>
            <person name="Aanen D.K."/>
        </authorList>
    </citation>
    <scope>NUCLEOTIDE SEQUENCE</scope>
    <source>
        <strain evidence="7">AP01</strain>
        <tissue evidence="7">Mycelium</tissue>
    </source>
</reference>
<dbReference type="GO" id="GO:0032259">
    <property type="term" value="P:methylation"/>
    <property type="evidence" value="ECO:0007669"/>
    <property type="project" value="UniProtKB-KW"/>
</dbReference>
<evidence type="ECO:0000256" key="3">
    <source>
        <dbReference type="ARBA" id="ARBA00022989"/>
    </source>
</evidence>
<dbReference type="EMBL" id="JABCKV010000207">
    <property type="protein sequence ID" value="KAG5642197.1"/>
    <property type="molecule type" value="Genomic_DNA"/>
</dbReference>